<dbReference type="InterPro" id="IPR008906">
    <property type="entry name" value="HATC_C_dom"/>
</dbReference>
<evidence type="ECO:0000313" key="3">
    <source>
        <dbReference type="EnsemblMetazoa" id="CJA10044a.1"/>
    </source>
</evidence>
<dbReference type="EnsemblMetazoa" id="CJA10044a.1">
    <property type="protein sequence ID" value="CJA10044a.1"/>
    <property type="gene ID" value="WBGene00129248"/>
</dbReference>
<dbReference type="SUPFAM" id="SSF53098">
    <property type="entry name" value="Ribonuclease H-like"/>
    <property type="match status" value="1"/>
</dbReference>
<dbReference type="InterPro" id="IPR012337">
    <property type="entry name" value="RNaseH-like_sf"/>
</dbReference>
<feature type="region of interest" description="Disordered" evidence="1">
    <location>
        <begin position="679"/>
        <end position="705"/>
    </location>
</feature>
<accession>A0A8R1DRN9</accession>
<sequence>MFSCCHCGEITDRKNLVALPTDESTLNAWIQMFELQLDYKTDENDKYYVCESHVEGLEEIHDDEVNMESVSEKMASDDVDPFALDVKQEIEEMEEENPEYMWREPKQEPMNIDYDELPREVDFEAESLQSSSLQLAKYEEEEPTTSSSFSHEVNDDDDQRYSGVPFYFPELSDENIFSLCVKSTGMISGVSRMECGYCPEEHSFDVNTRSIRHHLHLKHPKIMRFISLHGYAPRAPKSFAPLEAKRKEAADVLMLKFLLRNGQPLSTVNDRNLSGLVFNMNSGYHLPTEQALFEIATKIGNSRSINQQDDSNPVTVTFDTTRLHNVNYVVFTISYFDVNNEPKKCLFLKDFEPALKTVPSIINAIKVAAGEPDSPLSITTIVTGKAEFEEALEDIGSFKQVTVCFSVNISKFAHELLRLPCFAAPLATLRNFINELPKNRSIWNEFKQFIVKKRTYGEFPFIEDGPWYTTIDFITRCLHMASCLRSPGGGDEGRLQIDGEIRDDGDKHLPNGFSSGFSSLKNSAVIDNEVVDFSSFVSHARREVIGCMEWWSRYAHRFPRLYKLARELFQIPAFSVDANFYLGDYGLLTYSLQNLDDQKRRIMLQASGEVLDIRQKGDIMVKTICVKRKRDPQFPEDAWYNSVRRAPTLPAESSAPHLEMQQKRLNFPKKVPMPRLQSYAPAGSNDPIMKIDRVPKSRPSNFRRRDPSLITEMPRTLKQEMERMGVAYPQRSTIVAQRKYTVAPQRQGEPTQVVKLEPVEDGSGVVKTEPLESVVKTEENGAMSAKKYYAVRQGHPNSQRLIPVINPASRFLPGTSTVRHPMIVRTVSIVNGNSTAQKTYFVRKRTGPPLPCQPRSSK</sequence>
<keyword evidence="4" id="KW-1185">Reference proteome</keyword>
<feature type="region of interest" description="Disordered" evidence="1">
    <location>
        <begin position="136"/>
        <end position="157"/>
    </location>
</feature>
<feature type="domain" description="HAT C-terminal dimerisation" evidence="2">
    <location>
        <begin position="535"/>
        <end position="577"/>
    </location>
</feature>
<evidence type="ECO:0000313" key="4">
    <source>
        <dbReference type="Proteomes" id="UP000005237"/>
    </source>
</evidence>
<protein>
    <submittedName>
        <fullName evidence="3">Dimer_Tnp_hAT domain-containing protein</fullName>
    </submittedName>
</protein>
<dbReference type="Pfam" id="PF05699">
    <property type="entry name" value="Dimer_Tnp_hAT"/>
    <property type="match status" value="1"/>
</dbReference>
<evidence type="ECO:0000256" key="1">
    <source>
        <dbReference type="SAM" id="MobiDB-lite"/>
    </source>
</evidence>
<name>A0A8R1DRN9_CAEJA</name>
<proteinExistence type="predicted"/>
<evidence type="ECO:0000259" key="2">
    <source>
        <dbReference type="Pfam" id="PF05699"/>
    </source>
</evidence>
<reference evidence="3" key="2">
    <citation type="submission" date="2022-06" db="UniProtKB">
        <authorList>
            <consortium name="EnsemblMetazoa"/>
        </authorList>
    </citation>
    <scope>IDENTIFICATION</scope>
    <source>
        <strain evidence="3">DF5081</strain>
    </source>
</reference>
<organism evidence="3 4">
    <name type="scientific">Caenorhabditis japonica</name>
    <dbReference type="NCBI Taxonomy" id="281687"/>
    <lineage>
        <taxon>Eukaryota</taxon>
        <taxon>Metazoa</taxon>
        <taxon>Ecdysozoa</taxon>
        <taxon>Nematoda</taxon>
        <taxon>Chromadorea</taxon>
        <taxon>Rhabditida</taxon>
        <taxon>Rhabditina</taxon>
        <taxon>Rhabditomorpha</taxon>
        <taxon>Rhabditoidea</taxon>
        <taxon>Rhabditidae</taxon>
        <taxon>Peloderinae</taxon>
        <taxon>Caenorhabditis</taxon>
    </lineage>
</organism>
<dbReference type="GO" id="GO:0046983">
    <property type="term" value="F:protein dimerization activity"/>
    <property type="evidence" value="ECO:0007669"/>
    <property type="project" value="InterPro"/>
</dbReference>
<dbReference type="AlphaFoldDB" id="A0A8R1DRN9"/>
<dbReference type="GO" id="GO:0040027">
    <property type="term" value="P:negative regulation of vulval development"/>
    <property type="evidence" value="ECO:0007669"/>
    <property type="project" value="InterPro"/>
</dbReference>
<dbReference type="PANTHER" id="PTHR22716">
    <property type="entry name" value="ETS CLASS TRANSCRIPTION FACTOR-RELATED-RELATED"/>
    <property type="match status" value="1"/>
</dbReference>
<dbReference type="InterPro" id="IPR040129">
    <property type="entry name" value="Lin-15B-like"/>
</dbReference>
<reference evidence="4" key="1">
    <citation type="submission" date="2010-08" db="EMBL/GenBank/DDBJ databases">
        <authorList>
            <consortium name="Caenorhabditis japonica Sequencing Consortium"/>
            <person name="Wilson R.K."/>
        </authorList>
    </citation>
    <scope>NUCLEOTIDE SEQUENCE [LARGE SCALE GENOMIC DNA]</scope>
    <source>
        <strain evidence="4">DF5081</strain>
    </source>
</reference>
<dbReference type="PANTHER" id="PTHR22716:SF3">
    <property type="entry name" value="HAT C-TERMINAL DIMERISATION DOMAIN-CONTAINING PROTEIN"/>
    <property type="match status" value="1"/>
</dbReference>
<dbReference type="Proteomes" id="UP000005237">
    <property type="component" value="Unassembled WGS sequence"/>
</dbReference>